<keyword evidence="2" id="KW-0645">Protease</keyword>
<dbReference type="STRING" id="1195236.CTER_4712"/>
<dbReference type="GO" id="GO:0008236">
    <property type="term" value="F:serine-type peptidase activity"/>
    <property type="evidence" value="ECO:0007669"/>
    <property type="project" value="UniProtKB-KW"/>
</dbReference>
<dbReference type="InterPro" id="IPR024227">
    <property type="entry name" value="DUF3795"/>
</dbReference>
<gene>
    <name evidence="5" type="ORF">CTER_4712</name>
</gene>
<dbReference type="Proteomes" id="UP000014155">
    <property type="component" value="Unassembled WGS sequence"/>
</dbReference>
<dbReference type="PATRIC" id="fig|1195236.3.peg.4895"/>
<name>S0FHT2_RUMCE</name>
<evidence type="ECO:0000256" key="4">
    <source>
        <dbReference type="ARBA" id="ARBA00022825"/>
    </source>
</evidence>
<dbReference type="Pfam" id="PF12675">
    <property type="entry name" value="DUF3795"/>
    <property type="match status" value="1"/>
</dbReference>
<protein>
    <submittedName>
        <fullName evidence="5">Peptidase E</fullName>
    </submittedName>
</protein>
<dbReference type="RefSeq" id="WP_004629763.1">
    <property type="nucleotide sequence ID" value="NZ_AORV01000065.1"/>
</dbReference>
<reference evidence="5 6" key="1">
    <citation type="journal article" date="2013" name="Genome Announc.">
        <title>Draft Genome Sequence of the Cellulolytic, Mesophilic, Anaerobic Bacterium Clostridium termitidis Strain CT1112 (DSM 5398).</title>
        <authorList>
            <person name="Lal S."/>
            <person name="Ramachandran U."/>
            <person name="Zhang X."/>
            <person name="Munir R."/>
            <person name="Sparling R."/>
            <person name="Levin D.B."/>
        </authorList>
    </citation>
    <scope>NUCLEOTIDE SEQUENCE [LARGE SCALE GENOMIC DNA]</scope>
    <source>
        <strain evidence="5 6">CT1112</strain>
    </source>
</reference>
<dbReference type="InterPro" id="IPR029062">
    <property type="entry name" value="Class_I_gatase-like"/>
</dbReference>
<dbReference type="PANTHER" id="PTHR20842">
    <property type="entry name" value="PROTEASE S51 ALPHA-ASPARTYL DIPEPTIDASE"/>
    <property type="match status" value="1"/>
</dbReference>
<dbReference type="Gene3D" id="3.40.50.880">
    <property type="match status" value="1"/>
</dbReference>
<dbReference type="GO" id="GO:0006508">
    <property type="term" value="P:proteolysis"/>
    <property type="evidence" value="ECO:0007669"/>
    <property type="project" value="UniProtKB-KW"/>
</dbReference>
<accession>S0FHT2</accession>
<evidence type="ECO:0000313" key="6">
    <source>
        <dbReference type="Proteomes" id="UP000014155"/>
    </source>
</evidence>
<comment type="caution">
    <text evidence="5">The sequence shown here is derived from an EMBL/GenBank/DDBJ whole genome shotgun (WGS) entry which is preliminary data.</text>
</comment>
<dbReference type="Pfam" id="PF03575">
    <property type="entry name" value="Peptidase_S51"/>
    <property type="match status" value="1"/>
</dbReference>
<dbReference type="PANTHER" id="PTHR20842:SF0">
    <property type="entry name" value="ALPHA-ASPARTYL DIPEPTIDASE"/>
    <property type="match status" value="1"/>
</dbReference>
<keyword evidence="3" id="KW-0378">Hydrolase</keyword>
<dbReference type="eggNOG" id="COG3340">
    <property type="taxonomic scope" value="Bacteria"/>
</dbReference>
<comment type="similarity">
    <text evidence="1">Belongs to the peptidase S51 family.</text>
</comment>
<dbReference type="InterPro" id="IPR005320">
    <property type="entry name" value="Peptidase_S51"/>
</dbReference>
<evidence type="ECO:0000256" key="2">
    <source>
        <dbReference type="ARBA" id="ARBA00022670"/>
    </source>
</evidence>
<dbReference type="EMBL" id="AORV01000065">
    <property type="protein sequence ID" value="EMS69536.1"/>
    <property type="molecule type" value="Genomic_DNA"/>
</dbReference>
<proteinExistence type="inferred from homology"/>
<keyword evidence="4" id="KW-0720">Serine protease</keyword>
<organism evidence="5 6">
    <name type="scientific">Ruminiclostridium cellobioparum subsp. termitidis CT1112</name>
    <dbReference type="NCBI Taxonomy" id="1195236"/>
    <lineage>
        <taxon>Bacteria</taxon>
        <taxon>Bacillati</taxon>
        <taxon>Bacillota</taxon>
        <taxon>Clostridia</taxon>
        <taxon>Eubacteriales</taxon>
        <taxon>Oscillospiraceae</taxon>
        <taxon>Ruminiclostridium</taxon>
    </lineage>
</organism>
<sequence>MVDSRCGLHCSDCDWKESNGCGGCIETGGHPFHGECPIAICCQKKSLVHCGECDVIPCGKLYAYSYLDPEHGDNAQGARVEVCHRWAAESGNQVWQNVLLTDSGWYSSFECFDKSTVHQNIIRRFHEMLGKPAEQAKVLFIPTAANSNESRPAAGACFAELLSAGILPNSIHIYDIDGTLTLDQAMTYDVVYVTGGDTSHLLRRMKETGFDEIVKKMVYANKIYVGASAGSLIAAPSIGKPYDKEKAGLCLINAYLSFHCPKGTEVRTDLPLRHIPLTGGQALTVSWAGYELIDAKERE</sequence>
<evidence type="ECO:0000313" key="5">
    <source>
        <dbReference type="EMBL" id="EMS69536.1"/>
    </source>
</evidence>
<keyword evidence="6" id="KW-1185">Reference proteome</keyword>
<dbReference type="AlphaFoldDB" id="S0FHT2"/>
<evidence type="ECO:0000256" key="3">
    <source>
        <dbReference type="ARBA" id="ARBA00022801"/>
    </source>
</evidence>
<dbReference type="SUPFAM" id="SSF52317">
    <property type="entry name" value="Class I glutamine amidotransferase-like"/>
    <property type="match status" value="1"/>
</dbReference>
<evidence type="ECO:0000256" key="1">
    <source>
        <dbReference type="ARBA" id="ARBA00006534"/>
    </source>
</evidence>